<accession>A0A8K0W226</accession>
<feature type="domain" description="Peroxisomal multifunctional enzyme type 2-like N-terminal" evidence="2">
    <location>
        <begin position="21"/>
        <end position="151"/>
    </location>
</feature>
<dbReference type="SUPFAM" id="SSF54637">
    <property type="entry name" value="Thioesterase/thiol ester dehydrase-isomerase"/>
    <property type="match status" value="2"/>
</dbReference>
<evidence type="ECO:0000259" key="1">
    <source>
        <dbReference type="Pfam" id="PF01575"/>
    </source>
</evidence>
<name>A0A8K0W226_9PLEO</name>
<dbReference type="GO" id="GO:0004300">
    <property type="term" value="F:enoyl-CoA hydratase activity"/>
    <property type="evidence" value="ECO:0007669"/>
    <property type="project" value="TreeGrafter"/>
</dbReference>
<dbReference type="Proteomes" id="UP000813461">
    <property type="component" value="Unassembled WGS sequence"/>
</dbReference>
<gene>
    <name evidence="3" type="ORF">FB567DRAFT_518949</name>
</gene>
<dbReference type="EMBL" id="JAGMVJ010000004">
    <property type="protein sequence ID" value="KAH7091550.1"/>
    <property type="molecule type" value="Genomic_DNA"/>
</dbReference>
<reference evidence="3" key="1">
    <citation type="journal article" date="2021" name="Nat. Commun.">
        <title>Genetic determinants of endophytism in the Arabidopsis root mycobiome.</title>
        <authorList>
            <person name="Mesny F."/>
            <person name="Miyauchi S."/>
            <person name="Thiergart T."/>
            <person name="Pickel B."/>
            <person name="Atanasova L."/>
            <person name="Karlsson M."/>
            <person name="Huettel B."/>
            <person name="Barry K.W."/>
            <person name="Haridas S."/>
            <person name="Chen C."/>
            <person name="Bauer D."/>
            <person name="Andreopoulos W."/>
            <person name="Pangilinan J."/>
            <person name="LaButti K."/>
            <person name="Riley R."/>
            <person name="Lipzen A."/>
            <person name="Clum A."/>
            <person name="Drula E."/>
            <person name="Henrissat B."/>
            <person name="Kohler A."/>
            <person name="Grigoriev I.V."/>
            <person name="Martin F.M."/>
            <person name="Hacquard S."/>
        </authorList>
    </citation>
    <scope>NUCLEOTIDE SEQUENCE</scope>
    <source>
        <strain evidence="3">MPI-SDFR-AT-0120</strain>
    </source>
</reference>
<dbReference type="Pfam" id="PF01575">
    <property type="entry name" value="MaoC_dehydratas"/>
    <property type="match status" value="1"/>
</dbReference>
<dbReference type="GO" id="GO:0044594">
    <property type="term" value="F:17-beta-hydroxysteroid dehydrogenase (NAD+) activity"/>
    <property type="evidence" value="ECO:0007669"/>
    <property type="project" value="TreeGrafter"/>
</dbReference>
<dbReference type="PANTHER" id="PTHR13078">
    <property type="entry name" value="PEROXISOMAL MULTIFUNCTIONAL ENZYME TYPE 2-RELATED"/>
    <property type="match status" value="1"/>
</dbReference>
<dbReference type="InterPro" id="IPR054357">
    <property type="entry name" value="MFE-2_N"/>
</dbReference>
<dbReference type="GO" id="GO:0003857">
    <property type="term" value="F:(3S)-3-hydroxyacyl-CoA dehydrogenase (NAD+) activity"/>
    <property type="evidence" value="ECO:0007669"/>
    <property type="project" value="TreeGrafter"/>
</dbReference>
<proteinExistence type="predicted"/>
<dbReference type="AlphaFoldDB" id="A0A8K0W226"/>
<sequence length="313" mass="34012">MLPEIIDLPAIKELSWSVTTSYTVSQMISYNLALGANGNNLSLVYEGHPSFHALPTFGAVHGIAVMGLVHSAMSDFLPNFKGHNHVHGEHYLKLIQPYSIPRGKDEVKLRTTAKVVDVVNRKRGVLVFVDIVTVEEKSGRVVCENEWAGFVMKVSTEGANKKQTERGTRTTLHPTPLRAPDKVLKHKTSPEQAALYRAASGDLNPLHIDPEIAKAAGFSAPILTGTCTLGIGVKHVVDACCGGDASKFSNVKVRLSKPLYAAMGEEVTTEMWEEMGCGSSRKVLFRMVVGSEKEAKVVMSEGCVELKGEDSRL</sequence>
<feature type="domain" description="MaoC-like" evidence="1">
    <location>
        <begin position="177"/>
        <end position="275"/>
    </location>
</feature>
<dbReference type="PANTHER" id="PTHR13078:SF56">
    <property type="entry name" value="PEROXISOMAL MULTIFUNCTIONAL ENZYME TYPE 2"/>
    <property type="match status" value="1"/>
</dbReference>
<dbReference type="InterPro" id="IPR002539">
    <property type="entry name" value="MaoC-like_dom"/>
</dbReference>
<protein>
    <submittedName>
        <fullName evidence="3">HotDog domain-containing protein</fullName>
    </submittedName>
</protein>
<comment type="caution">
    <text evidence="3">The sequence shown here is derived from an EMBL/GenBank/DDBJ whole genome shotgun (WGS) entry which is preliminary data.</text>
</comment>
<organism evidence="3 4">
    <name type="scientific">Paraphoma chrysanthemicola</name>
    <dbReference type="NCBI Taxonomy" id="798071"/>
    <lineage>
        <taxon>Eukaryota</taxon>
        <taxon>Fungi</taxon>
        <taxon>Dikarya</taxon>
        <taxon>Ascomycota</taxon>
        <taxon>Pezizomycotina</taxon>
        <taxon>Dothideomycetes</taxon>
        <taxon>Pleosporomycetidae</taxon>
        <taxon>Pleosporales</taxon>
        <taxon>Pleosporineae</taxon>
        <taxon>Phaeosphaeriaceae</taxon>
        <taxon>Paraphoma</taxon>
    </lineage>
</organism>
<dbReference type="GO" id="GO:0006635">
    <property type="term" value="P:fatty acid beta-oxidation"/>
    <property type="evidence" value="ECO:0007669"/>
    <property type="project" value="TreeGrafter"/>
</dbReference>
<dbReference type="GO" id="GO:0005777">
    <property type="term" value="C:peroxisome"/>
    <property type="evidence" value="ECO:0007669"/>
    <property type="project" value="TreeGrafter"/>
</dbReference>
<keyword evidence="4" id="KW-1185">Reference proteome</keyword>
<evidence type="ECO:0000259" key="2">
    <source>
        <dbReference type="Pfam" id="PF22622"/>
    </source>
</evidence>
<dbReference type="InterPro" id="IPR029069">
    <property type="entry name" value="HotDog_dom_sf"/>
</dbReference>
<dbReference type="Pfam" id="PF22622">
    <property type="entry name" value="MFE-2_hydrat-2_N"/>
    <property type="match status" value="1"/>
</dbReference>
<dbReference type="Gene3D" id="3.10.129.10">
    <property type="entry name" value="Hotdog Thioesterase"/>
    <property type="match status" value="1"/>
</dbReference>
<evidence type="ECO:0000313" key="4">
    <source>
        <dbReference type="Proteomes" id="UP000813461"/>
    </source>
</evidence>
<evidence type="ECO:0000313" key="3">
    <source>
        <dbReference type="EMBL" id="KAH7091550.1"/>
    </source>
</evidence>
<dbReference type="OrthoDB" id="3592703at2759"/>